<protein>
    <submittedName>
        <fullName evidence="2">Uncharacterized protein</fullName>
    </submittedName>
</protein>
<evidence type="ECO:0000256" key="1">
    <source>
        <dbReference type="SAM" id="MobiDB-lite"/>
    </source>
</evidence>
<reference evidence="2" key="1">
    <citation type="submission" date="2014-09" db="EMBL/GenBank/DDBJ databases">
        <authorList>
            <person name="Magalhaes I.L.F."/>
            <person name="Oliveira U."/>
            <person name="Santos F.R."/>
            <person name="Vidigal T.H.D.A."/>
            <person name="Brescovit A.D."/>
            <person name="Santos A.J."/>
        </authorList>
    </citation>
    <scope>NUCLEOTIDE SEQUENCE</scope>
    <source>
        <tissue evidence="2">Shoot tissue taken approximately 20 cm above the soil surface</tissue>
    </source>
</reference>
<feature type="region of interest" description="Disordered" evidence="1">
    <location>
        <begin position="1"/>
        <end position="95"/>
    </location>
</feature>
<dbReference type="AlphaFoldDB" id="A0A0A8XYT9"/>
<sequence length="95" mass="10075">MRGAQPKKHGPPVGPSSSSSSRSNEHLSNDPLGTRAPGSRSVPVQNVTLAAWGPAHCPLSHQRRRRRPQDGGEETAHPSLSHTSRRSPPHAVSPG</sequence>
<organism evidence="2">
    <name type="scientific">Arundo donax</name>
    <name type="common">Giant reed</name>
    <name type="synonym">Donax arundinaceus</name>
    <dbReference type="NCBI Taxonomy" id="35708"/>
    <lineage>
        <taxon>Eukaryota</taxon>
        <taxon>Viridiplantae</taxon>
        <taxon>Streptophyta</taxon>
        <taxon>Embryophyta</taxon>
        <taxon>Tracheophyta</taxon>
        <taxon>Spermatophyta</taxon>
        <taxon>Magnoliopsida</taxon>
        <taxon>Liliopsida</taxon>
        <taxon>Poales</taxon>
        <taxon>Poaceae</taxon>
        <taxon>PACMAD clade</taxon>
        <taxon>Arundinoideae</taxon>
        <taxon>Arundineae</taxon>
        <taxon>Arundo</taxon>
    </lineage>
</organism>
<evidence type="ECO:0000313" key="2">
    <source>
        <dbReference type="EMBL" id="JAD17840.1"/>
    </source>
</evidence>
<reference evidence="2" key="2">
    <citation type="journal article" date="2015" name="Data Brief">
        <title>Shoot transcriptome of the giant reed, Arundo donax.</title>
        <authorList>
            <person name="Barrero R.A."/>
            <person name="Guerrero F.D."/>
            <person name="Moolhuijzen P."/>
            <person name="Goolsby J.A."/>
            <person name="Tidwell J."/>
            <person name="Bellgard S.E."/>
            <person name="Bellgard M.I."/>
        </authorList>
    </citation>
    <scope>NUCLEOTIDE SEQUENCE</scope>
    <source>
        <tissue evidence="2">Shoot tissue taken approximately 20 cm above the soil surface</tissue>
    </source>
</reference>
<dbReference type="EMBL" id="GBRH01280055">
    <property type="protein sequence ID" value="JAD17840.1"/>
    <property type="molecule type" value="Transcribed_RNA"/>
</dbReference>
<accession>A0A0A8XYT9</accession>
<proteinExistence type="predicted"/>
<feature type="compositionally biased region" description="Basic residues" evidence="1">
    <location>
        <begin position="1"/>
        <end position="10"/>
    </location>
</feature>
<name>A0A0A8XYT9_ARUDO</name>